<accession>A0AC60QJS3</accession>
<gene>
    <name evidence="1" type="ORF">HPB47_019669</name>
</gene>
<evidence type="ECO:0000313" key="2">
    <source>
        <dbReference type="Proteomes" id="UP000805193"/>
    </source>
</evidence>
<name>A0AC60QJS3_IXOPE</name>
<dbReference type="EMBL" id="JABSTQ010009036">
    <property type="protein sequence ID" value="KAG0433699.1"/>
    <property type="molecule type" value="Genomic_DNA"/>
</dbReference>
<reference evidence="1 2" key="1">
    <citation type="journal article" date="2020" name="Cell">
        <title>Large-Scale Comparative Analyses of Tick Genomes Elucidate Their Genetic Diversity and Vector Capacities.</title>
        <authorList>
            <consortium name="Tick Genome and Microbiome Consortium (TIGMIC)"/>
            <person name="Jia N."/>
            <person name="Wang J."/>
            <person name="Shi W."/>
            <person name="Du L."/>
            <person name="Sun Y."/>
            <person name="Zhan W."/>
            <person name="Jiang J.F."/>
            <person name="Wang Q."/>
            <person name="Zhang B."/>
            <person name="Ji P."/>
            <person name="Bell-Sakyi L."/>
            <person name="Cui X.M."/>
            <person name="Yuan T.T."/>
            <person name="Jiang B.G."/>
            <person name="Yang W.F."/>
            <person name="Lam T.T."/>
            <person name="Chang Q.C."/>
            <person name="Ding S.J."/>
            <person name="Wang X.J."/>
            <person name="Zhu J.G."/>
            <person name="Ruan X.D."/>
            <person name="Zhao L."/>
            <person name="Wei J.T."/>
            <person name="Ye R.Z."/>
            <person name="Que T.C."/>
            <person name="Du C.H."/>
            <person name="Zhou Y.H."/>
            <person name="Cheng J.X."/>
            <person name="Dai P.F."/>
            <person name="Guo W.B."/>
            <person name="Han X.H."/>
            <person name="Huang E.J."/>
            <person name="Li L.F."/>
            <person name="Wei W."/>
            <person name="Gao Y.C."/>
            <person name="Liu J.Z."/>
            <person name="Shao H.Z."/>
            <person name="Wang X."/>
            <person name="Wang C.C."/>
            <person name="Yang T.C."/>
            <person name="Huo Q.B."/>
            <person name="Li W."/>
            <person name="Chen H.Y."/>
            <person name="Chen S.E."/>
            <person name="Zhou L.G."/>
            <person name="Ni X.B."/>
            <person name="Tian J.H."/>
            <person name="Sheng Y."/>
            <person name="Liu T."/>
            <person name="Pan Y.S."/>
            <person name="Xia L.Y."/>
            <person name="Li J."/>
            <person name="Zhao F."/>
            <person name="Cao W.C."/>
        </authorList>
    </citation>
    <scope>NUCLEOTIDE SEQUENCE [LARGE SCALE GENOMIC DNA]</scope>
    <source>
        <strain evidence="1">Iper-2018</strain>
    </source>
</reference>
<protein>
    <submittedName>
        <fullName evidence="1">Uncharacterized protein</fullName>
    </submittedName>
</protein>
<keyword evidence="2" id="KW-1185">Reference proteome</keyword>
<organism evidence="1 2">
    <name type="scientific">Ixodes persulcatus</name>
    <name type="common">Taiga tick</name>
    <dbReference type="NCBI Taxonomy" id="34615"/>
    <lineage>
        <taxon>Eukaryota</taxon>
        <taxon>Metazoa</taxon>
        <taxon>Ecdysozoa</taxon>
        <taxon>Arthropoda</taxon>
        <taxon>Chelicerata</taxon>
        <taxon>Arachnida</taxon>
        <taxon>Acari</taxon>
        <taxon>Parasitiformes</taxon>
        <taxon>Ixodida</taxon>
        <taxon>Ixodoidea</taxon>
        <taxon>Ixodidae</taxon>
        <taxon>Ixodinae</taxon>
        <taxon>Ixodes</taxon>
    </lineage>
</organism>
<evidence type="ECO:0000313" key="1">
    <source>
        <dbReference type="EMBL" id="KAG0433699.1"/>
    </source>
</evidence>
<sequence>MELRGVGIRLPAPEVNGRAMTGSDGAAAMATLGRECHQFGNEGADCVRTYAPVAHERKDLEANDCPMDEAEAEAATGETGPQTPSVKEMTGDDLVAKQGDAAITAQRDNTKENKQTKEDAEKDGKCLPQGTGKAKETNAEEDEQTRDSEIEAMEDVEANQVAKRQRELSQASAEDGGGGGLPWQPTKRALADERKFALANEITAVDQNGVVSSDKDDIKTVFVAYHVELFGSKDRPKDMTAINDLLRTAPELSQEAKEWMEEPITLSEIDRAIEGLATHKTPGPDGLCAEFYQHFRAQLCPFDLEVLREACELQAVGPPRVACDVNHRTHYVTCATGVVYQIPLSCGRVYIGQTGSAVGCTNNPVRNPELRFHQFPRDRKRHKVWVGAVRRIDFGRPSIPSSNAKLCSQHFTSDTYTRDLRPLTVTGFSTKHASLKNDAVPSLFAYRPPGAPARSAGLSRSRLI</sequence>
<proteinExistence type="predicted"/>
<dbReference type="Proteomes" id="UP000805193">
    <property type="component" value="Unassembled WGS sequence"/>
</dbReference>
<comment type="caution">
    <text evidence="1">The sequence shown here is derived from an EMBL/GenBank/DDBJ whole genome shotgun (WGS) entry which is preliminary data.</text>
</comment>